<evidence type="ECO:0000256" key="4">
    <source>
        <dbReference type="ARBA" id="ARBA00022485"/>
    </source>
</evidence>
<keyword evidence="20 22" id="KW-0511">Multifunctional enzyme</keyword>
<comment type="similarity">
    <text evidence="3 22">Belongs to the DNA2/NAM7 helicase family.</text>
</comment>
<dbReference type="EC" id="3.6.4.12" evidence="22"/>
<evidence type="ECO:0000256" key="18">
    <source>
        <dbReference type="ARBA" id="ARBA00023204"/>
    </source>
</evidence>
<dbReference type="InterPro" id="IPR011604">
    <property type="entry name" value="PDDEXK-like_dom_sf"/>
</dbReference>
<dbReference type="VEuPathDB" id="VectorBase:ACON004685"/>
<evidence type="ECO:0000256" key="7">
    <source>
        <dbReference type="ARBA" id="ARBA00022723"/>
    </source>
</evidence>
<feature type="domain" description="DNA2/NAM7 helicase-like C-terminal" evidence="25">
    <location>
        <begin position="821"/>
        <end position="1085"/>
    </location>
</feature>
<sequence>MKRRCTSNNESPKIDAGLEAKYWKLKVSNVVTGVETASKECSDNDNNVCSLINWDEEWHDMHCNTVHQHFTLDLSTWKRCSVLTIDQLENGTIKVSLQDSHSEEKAICQLFPPWNMIQCITHGLIVSVLAMKVSPSSSHFVVNADFGFFVTDPDRLVSGTTVVGSLFCHRRGVLQELFRMSESENTQMVIGTVVHYIFQRCLLDKSCKLLTHVETIAKKVMKTKKVISSLYEVNLSTKEAFSLLGPYLKEIETFLNKHFNHRSIQTDTETIAICEVNDIEENIWCHHLGVKGRIDATVSVSSDATKKTFEIMPLELKTGRASYSFEHLGQLALYQMMMNLVGHEVNAGLLLYLKEGKCSRVTANRNMKRDLIILRNEVARSLSKWMVKDNITQKGSLAMKPTLPDPINNERACTKCPYNTVCITLLKSEREGTVTNYGLSILAEEACGHLRTKDVDYFIQWSGLIYLETHDETVQSRNVQNMWNSSPKERAETGRCIYGLILVSPVRIVDDLYFHTFKLEAASSTLPKALDTFQVGEYIICSTSKRIAVASGYIISHASNEIVVSFERDLSTNYGAETFILDQNTLYKSTFNLSNLALLLFNDDRCSQYRRIIIDREKPTFSDGFLSKSMIPKAKEILKKLNRHQKNAALKAAATKSYCLLKGLPGTGKTQTIVGLIRLLSLLGQSILLTSNTHSAVDNVLKRLLPFQDLKFIRLGSIDRIDPAVASSAEAIVTEHCDSPEKLSEVYEQYKIVGVTCQGTGHPLINKRLFDFCIVDEATQVFQPSLIRPLLRSKRFLLVGDPEQLPPVIKSVEARSLGACESMFHRLDQEGSFYILPTQYRMNRVLTKLANEFAYNGKLICGNDIVENNTINLPNLENIRRIYEVERWLLKMISNQIDLSVVLVDTGNTYQMNLNYRKLNEISTSITDDQSKNEMNCTNVSEIAIVVYVSWAFLQAGVEPESIGIIAPFRAQVELIRKLMKKLFEKQKYTRHSSSSNHNVIYTKENVEQLNHTCNIEVNTIDQFQGKDKKIILFSCTKSSNLSDDIWINKGKERSSHGYEILSDKSRLTVAITRAKEKLIIIGDRLTLDSYAPFKKLFNVASKISNISLREKKDGFEWNALLEFLISLSD</sequence>
<dbReference type="GO" id="GO:0005694">
    <property type="term" value="C:chromosome"/>
    <property type="evidence" value="ECO:0007669"/>
    <property type="project" value="UniProtKB-SubCell"/>
</dbReference>
<organism evidence="27 28">
    <name type="scientific">Anopheles coluzzii</name>
    <name type="common">African malaria mosquito</name>
    <dbReference type="NCBI Taxonomy" id="1518534"/>
    <lineage>
        <taxon>Eukaryota</taxon>
        <taxon>Metazoa</taxon>
        <taxon>Ecdysozoa</taxon>
        <taxon>Arthropoda</taxon>
        <taxon>Hexapoda</taxon>
        <taxon>Insecta</taxon>
        <taxon>Pterygota</taxon>
        <taxon>Neoptera</taxon>
        <taxon>Endopterygota</taxon>
        <taxon>Diptera</taxon>
        <taxon>Nematocera</taxon>
        <taxon>Culicoidea</taxon>
        <taxon>Culicidae</taxon>
        <taxon>Anophelinae</taxon>
        <taxon>Anopheles</taxon>
    </lineage>
</organism>
<evidence type="ECO:0000259" key="25">
    <source>
        <dbReference type="Pfam" id="PF13087"/>
    </source>
</evidence>
<evidence type="ECO:0000256" key="9">
    <source>
        <dbReference type="ARBA" id="ARBA00022759"/>
    </source>
</evidence>
<evidence type="ECO:0000256" key="3">
    <source>
        <dbReference type="ARBA" id="ARBA00007913"/>
    </source>
</evidence>
<dbReference type="Gene3D" id="3.90.320.10">
    <property type="match status" value="1"/>
</dbReference>
<dbReference type="EC" id="3.1.-.-" evidence="22"/>
<evidence type="ECO:0000256" key="13">
    <source>
        <dbReference type="ARBA" id="ARBA00022840"/>
    </source>
</evidence>
<dbReference type="InterPro" id="IPR041679">
    <property type="entry name" value="DNA2/NAM7-like_C"/>
</dbReference>
<dbReference type="PANTHER" id="PTHR10887:SF433">
    <property type="entry name" value="DNA REPLICATION ATP-DEPENDENT HELICASE_NUCLEASE DNA2"/>
    <property type="match status" value="1"/>
</dbReference>
<dbReference type="GO" id="GO:0003677">
    <property type="term" value="F:DNA binding"/>
    <property type="evidence" value="ECO:0007669"/>
    <property type="project" value="UniProtKB-UniRule"/>
</dbReference>
<feature type="domain" description="DNA2/NAM7 helicase helicase" evidence="24">
    <location>
        <begin position="744"/>
        <end position="811"/>
    </location>
</feature>
<comment type="function">
    <text evidence="22">Key enzyme involved in DNA replication and DNA repair. Involved in Okazaki fragments processing by cleaving long flaps that escape FEN1: flaps that are longer than 27 nucleotides are coated by replication protein A complex (RPA), leading to recruit DNA2 which cleaves the flap until it is too short to bind RPA and becomes a substrate for FEN1. Also involved in 5'-end resection of DNA during double-strand break (DSB) repair by mediating the cleavage of 5'-ssDNA.</text>
</comment>
<dbReference type="EnsemblMetazoa" id="ACON004685-RA">
    <property type="protein sequence ID" value="ACON004685-PA"/>
    <property type="gene ID" value="ACON004685"/>
</dbReference>
<dbReference type="GO" id="GO:0005524">
    <property type="term" value="F:ATP binding"/>
    <property type="evidence" value="ECO:0007669"/>
    <property type="project" value="UniProtKB-UniRule"/>
</dbReference>
<keyword evidence="5 22" id="KW-0235">DNA replication</keyword>
<dbReference type="InterPro" id="IPR014808">
    <property type="entry name" value="DNA_replication_fac_Dna2_N"/>
</dbReference>
<evidence type="ECO:0000256" key="14">
    <source>
        <dbReference type="ARBA" id="ARBA00023004"/>
    </source>
</evidence>
<dbReference type="CDD" id="cd22318">
    <property type="entry name" value="DNA2_N-like"/>
    <property type="match status" value="1"/>
</dbReference>
<accession>A0A6E8VJQ9</accession>
<dbReference type="GO" id="GO:0046872">
    <property type="term" value="F:metal ion binding"/>
    <property type="evidence" value="ECO:0007669"/>
    <property type="project" value="UniProtKB-UniRule"/>
</dbReference>
<evidence type="ECO:0000313" key="27">
    <source>
        <dbReference type="EnsemblMetazoa" id="ACON004685-PA"/>
    </source>
</evidence>
<dbReference type="PANTHER" id="PTHR10887">
    <property type="entry name" value="DNA2/NAM7 HELICASE FAMILY"/>
    <property type="match status" value="1"/>
</dbReference>
<feature type="domain" description="DNA2/NAM7 helicase helicase" evidence="24">
    <location>
        <begin position="640"/>
        <end position="737"/>
    </location>
</feature>
<evidence type="ECO:0000256" key="1">
    <source>
        <dbReference type="ARBA" id="ARBA00001966"/>
    </source>
</evidence>
<dbReference type="InterPro" id="IPR027417">
    <property type="entry name" value="P-loop_NTPase"/>
</dbReference>
<keyword evidence="10 22" id="KW-0227">DNA damage</keyword>
<dbReference type="FunFam" id="3.40.50.300:FF:001170">
    <property type="entry name" value="DNA replication helicase Dna2"/>
    <property type="match status" value="1"/>
</dbReference>
<evidence type="ECO:0000256" key="10">
    <source>
        <dbReference type="ARBA" id="ARBA00022763"/>
    </source>
</evidence>
<protein>
    <recommendedName>
        <fullName evidence="22">DNA replication ATP-dependent helicase/nuclease</fullName>
        <ecNumber evidence="22">3.1.-.-</ecNumber>
        <ecNumber evidence="22">3.6.4.12</ecNumber>
    </recommendedName>
</protein>
<dbReference type="SUPFAM" id="SSF52540">
    <property type="entry name" value="P-loop containing nucleoside triphosphate hydrolases"/>
    <property type="match status" value="1"/>
</dbReference>
<evidence type="ECO:0000256" key="20">
    <source>
        <dbReference type="ARBA" id="ARBA00023268"/>
    </source>
</evidence>
<dbReference type="Pfam" id="PF13087">
    <property type="entry name" value="AAA_12"/>
    <property type="match status" value="1"/>
</dbReference>
<keyword evidence="12 22" id="KW-0347">Helicase</keyword>
<keyword evidence="18 22" id="KW-0234">DNA repair</keyword>
<dbReference type="Pfam" id="PF21123">
    <property type="entry name" value="Dna2_Rift"/>
    <property type="match status" value="1"/>
</dbReference>
<dbReference type="InterPro" id="IPR048459">
    <property type="entry name" value="DNA2_Rift"/>
</dbReference>
<dbReference type="GO" id="GO:0017108">
    <property type="term" value="F:5'-flap endonuclease activity"/>
    <property type="evidence" value="ECO:0007669"/>
    <property type="project" value="UniProtKB-UniRule"/>
</dbReference>
<evidence type="ECO:0000313" key="28">
    <source>
        <dbReference type="Proteomes" id="UP001105220"/>
    </source>
</evidence>
<dbReference type="VEuPathDB" id="VectorBase:ACON2_039499"/>
<dbReference type="VEuPathDB" id="VectorBase:ACMO_011014"/>
<dbReference type="CDD" id="cd18041">
    <property type="entry name" value="DEXXQc_DNA2"/>
    <property type="match status" value="1"/>
</dbReference>
<keyword evidence="4 22" id="KW-0004">4Fe-4S</keyword>
<dbReference type="GO" id="GO:0071932">
    <property type="term" value="P:replication fork reversal"/>
    <property type="evidence" value="ECO:0007669"/>
    <property type="project" value="TreeGrafter"/>
</dbReference>
<evidence type="ECO:0000256" key="17">
    <source>
        <dbReference type="ARBA" id="ARBA00023128"/>
    </source>
</evidence>
<keyword evidence="17" id="KW-0496">Mitochondrion</keyword>
<evidence type="ECO:0000256" key="16">
    <source>
        <dbReference type="ARBA" id="ARBA00023125"/>
    </source>
</evidence>
<keyword evidence="22" id="KW-0158">Chromosome</keyword>
<dbReference type="GO" id="GO:0005634">
    <property type="term" value="C:nucleus"/>
    <property type="evidence" value="ECO:0007669"/>
    <property type="project" value="UniProtKB-SubCell"/>
</dbReference>
<dbReference type="GO" id="GO:0006281">
    <property type="term" value="P:DNA repair"/>
    <property type="evidence" value="ECO:0007669"/>
    <property type="project" value="UniProtKB-KW"/>
</dbReference>
<dbReference type="GO" id="GO:0017116">
    <property type="term" value="F:single-stranded DNA helicase activity"/>
    <property type="evidence" value="ECO:0007669"/>
    <property type="project" value="UniProtKB-UniRule"/>
</dbReference>
<dbReference type="InterPro" id="IPR026851">
    <property type="entry name" value="Dna2/JHS1_DEXXQ-box"/>
</dbReference>
<keyword evidence="19 22" id="KW-0539">Nucleus</keyword>
<keyword evidence="11 22" id="KW-0378">Hydrolase</keyword>
<keyword evidence="7 22" id="KW-0479">Metal-binding</keyword>
<dbReference type="VEuPathDB" id="VectorBase:ACMO_007562"/>
<evidence type="ECO:0000256" key="6">
    <source>
        <dbReference type="ARBA" id="ARBA00022722"/>
    </source>
</evidence>
<comment type="cofactor">
    <cofactor evidence="1">
        <name>[4Fe-4S] cluster</name>
        <dbReference type="ChEBI" id="CHEBI:49883"/>
    </cofactor>
</comment>
<name>A0A6E8VJQ9_ANOCL</name>
<evidence type="ECO:0000256" key="22">
    <source>
        <dbReference type="RuleBase" id="RU367041"/>
    </source>
</evidence>
<dbReference type="GO" id="GO:0051539">
    <property type="term" value="F:4 iron, 4 sulfur cluster binding"/>
    <property type="evidence" value="ECO:0007669"/>
    <property type="project" value="UniProtKB-UniRule"/>
</dbReference>
<feature type="domain" description="DNA replication factor Dna2 N-terminal" evidence="23">
    <location>
        <begin position="101"/>
        <end position="300"/>
    </location>
</feature>
<dbReference type="Pfam" id="PF13086">
    <property type="entry name" value="AAA_11"/>
    <property type="match status" value="2"/>
</dbReference>
<reference evidence="27" key="2">
    <citation type="submission" date="2020-05" db="UniProtKB">
        <authorList>
            <consortium name="EnsemblMetazoa"/>
        </authorList>
    </citation>
    <scope>IDENTIFICATION</scope>
    <source>
        <strain evidence="27">Ngousso</strain>
    </source>
</reference>
<evidence type="ECO:0000256" key="21">
    <source>
        <dbReference type="ARBA" id="ARBA00047995"/>
    </source>
</evidence>
<evidence type="ECO:0000259" key="26">
    <source>
        <dbReference type="Pfam" id="PF21123"/>
    </source>
</evidence>
<dbReference type="InterPro" id="IPR041677">
    <property type="entry name" value="DNA2/NAM7_AAA_11"/>
</dbReference>
<keyword evidence="15 22" id="KW-0411">Iron-sulfur</keyword>
<evidence type="ECO:0000259" key="24">
    <source>
        <dbReference type="Pfam" id="PF13086"/>
    </source>
</evidence>
<evidence type="ECO:0000256" key="2">
    <source>
        <dbReference type="ARBA" id="ARBA00004173"/>
    </source>
</evidence>
<evidence type="ECO:0000256" key="15">
    <source>
        <dbReference type="ARBA" id="ARBA00023014"/>
    </source>
</evidence>
<keyword evidence="16 22" id="KW-0238">DNA-binding</keyword>
<evidence type="ECO:0000256" key="12">
    <source>
        <dbReference type="ARBA" id="ARBA00022806"/>
    </source>
</evidence>
<evidence type="ECO:0000256" key="8">
    <source>
        <dbReference type="ARBA" id="ARBA00022741"/>
    </source>
</evidence>
<dbReference type="InterPro" id="IPR047187">
    <property type="entry name" value="SF1_C_Upf1"/>
</dbReference>
<evidence type="ECO:0000256" key="11">
    <source>
        <dbReference type="ARBA" id="ARBA00022801"/>
    </source>
</evidence>
<dbReference type="GO" id="GO:0005739">
    <property type="term" value="C:mitochondrion"/>
    <property type="evidence" value="ECO:0007669"/>
    <property type="project" value="UniProtKB-SubCell"/>
</dbReference>
<dbReference type="CDD" id="cd18808">
    <property type="entry name" value="SF1_C_Upf1"/>
    <property type="match status" value="1"/>
</dbReference>
<keyword evidence="28" id="KW-1185">Reference proteome</keyword>
<keyword evidence="9" id="KW-0255">Endonuclease</keyword>
<dbReference type="InterPro" id="IPR045055">
    <property type="entry name" value="DNA2/NAM7-like"/>
</dbReference>
<comment type="subcellular location">
    <subcellularLocation>
        <location evidence="2">Mitochondrion</location>
    </subcellularLocation>
    <subcellularLocation>
        <location evidence="22">Nucleus</location>
    </subcellularLocation>
    <subcellularLocation>
        <location evidence="22">Chromosome</location>
    </subcellularLocation>
</comment>
<dbReference type="Gene3D" id="3.40.50.300">
    <property type="entry name" value="P-loop containing nucleotide triphosphate hydrolases"/>
    <property type="match status" value="2"/>
</dbReference>
<keyword evidence="8 22" id="KW-0547">Nucleotide-binding</keyword>
<feature type="domain" description="DNA2 rift barrel" evidence="26">
    <location>
        <begin position="488"/>
        <end position="584"/>
    </location>
</feature>
<dbReference type="Proteomes" id="UP001105220">
    <property type="component" value="Unplaced"/>
</dbReference>
<evidence type="ECO:0000256" key="5">
    <source>
        <dbReference type="ARBA" id="ARBA00022705"/>
    </source>
</evidence>
<dbReference type="AlphaFoldDB" id="A0A6E8VJQ9"/>
<dbReference type="GO" id="GO:0033567">
    <property type="term" value="P:DNA replication, Okazaki fragment processing"/>
    <property type="evidence" value="ECO:0007669"/>
    <property type="project" value="UniProtKB-UniRule"/>
</dbReference>
<keyword evidence="13 22" id="KW-0067">ATP-binding</keyword>
<proteinExistence type="inferred from homology"/>
<evidence type="ECO:0000259" key="23">
    <source>
        <dbReference type="Pfam" id="PF08696"/>
    </source>
</evidence>
<comment type="catalytic activity">
    <reaction evidence="21 22">
        <text>ATP + H2O = ADP + phosphate + H(+)</text>
        <dbReference type="Rhea" id="RHEA:13065"/>
        <dbReference type="ChEBI" id="CHEBI:15377"/>
        <dbReference type="ChEBI" id="CHEBI:15378"/>
        <dbReference type="ChEBI" id="CHEBI:30616"/>
        <dbReference type="ChEBI" id="CHEBI:43474"/>
        <dbReference type="ChEBI" id="CHEBI:456216"/>
        <dbReference type="EC" id="3.6.4.12"/>
    </reaction>
</comment>
<reference key="1">
    <citation type="journal article" date="2019" name="Genes (Basel)">
        <title>A High-Quality De novo Genome Assembly from a Single Mosquito Using PacBio Sequencing.</title>
        <authorList>
            <person name="Kingan S.B."/>
            <person name="Heaton H."/>
            <person name="Cudini J."/>
            <person name="Lambert C.C."/>
            <person name="Baybayan P."/>
            <person name="Galvin B.D."/>
            <person name="Durbin R."/>
            <person name="Korlach J."/>
            <person name="Lawniczak M.K.N."/>
        </authorList>
    </citation>
    <scope>NUCLEOTIDE SEQUENCE [LARGE SCALE GENOMIC DNA]</scope>
    <source>
        <strain>Mali-NIH</strain>
    </source>
</reference>
<dbReference type="Pfam" id="PF08696">
    <property type="entry name" value="Dna2"/>
    <property type="match status" value="1"/>
</dbReference>
<keyword evidence="14 22" id="KW-0408">Iron</keyword>
<keyword evidence="6 22" id="KW-0540">Nuclease</keyword>
<evidence type="ECO:0000256" key="19">
    <source>
        <dbReference type="ARBA" id="ARBA00023242"/>
    </source>
</evidence>